<reference evidence="16 17" key="1">
    <citation type="journal article" date="2021" name="Nat. Commun.">
        <title>Incipient diploidization of the medicinal plant Perilla within 10,000 years.</title>
        <authorList>
            <person name="Zhang Y."/>
            <person name="Shen Q."/>
            <person name="Leng L."/>
            <person name="Zhang D."/>
            <person name="Chen S."/>
            <person name="Shi Y."/>
            <person name="Ning Z."/>
            <person name="Chen S."/>
        </authorList>
    </citation>
    <scope>NUCLEOTIDE SEQUENCE [LARGE SCALE GENOMIC DNA]</scope>
    <source>
        <strain evidence="17">cv. PC099</strain>
    </source>
</reference>
<sequence>MSSSLPVTLVFLCLFWQIFVILASGIPVTHPLPDSIAISCGSSGSLAALDGRLWIGDSGLETTLSLQINGKPSNSRAIHQLASLDSVPYKTARVSRHEFSYVFRVKPGQKIIRLHFHQDSYKGFKRSEPLFTVKAGPYTLLSNFSTALASDALGEKQIIKEYCVNIDEGRPLTITFSPAQRRVKSDDFYAFVNGIEIVSMPAGLYFTPEGDLGALVVGQKYRFYIDTSTALELVQRLNVGGSISPAEDSHLFRRWDEGSNYLRETGALPANTLTKVRYRDTLTYIAPIKVYQTARTMLVDTKLSANSLTWEIPVQLGFRYLIRLHFSKFEQQIAESTNDDFLILINNQIAEDYANVIQWGIASGVAVYRDYIVMMEGDKMVGMRYLTITFQPKFESRDEQFHDKLIALEVFKLSNPDNNLAERGPVAELQHSISTPQHKKSKSSYRTNLISAVLTIVLALLNVAVYNLRRISDSTSRRNIRSSSLEDLCRQFSIEEIRLSTNSFDPQFHIGSGGYGRVYRGSIDRGATVVAIKRLKTESRQGDKEFQTEIKMLSKVRNEHLVSLIGYCNDGQERILVYQYIAQGTLADHLYKTNRHGRVNPPLPWEIRLKVSIGAARGLYYLHSRHRIIHRDVKSSNILLDENWVAKISDFGLSKIGPEDSIAHISTHVQGTFGYLDPEYFLTHKLTRKSDVYAFGVVLFEVLSGRPAVDIRLGEEQHSLAGWARYSIREGKVNRLIDQNLIEQISPACLKVFVGIAGRCLHTKPQGRPAMADVVMSLELALALQQTTDPTEQVDEEENSGRTYSDHSDGIISMDDISLPKGEPDKSFSEDNPSSSSRNRGSDQKSGKMKGKDNGSNSNLTQRWWWDPFGILPRTPSKSKAPQLQPHEVIHKFSIQEIQKATNNFHNSLIIGFGGLDNVYIGYIDGGKKIVAIRWSRAPESRVSMAHELQSKKEIQITSSPTQDHVASLIGYCETESDMILLYEHMANGTLYEHLHDASKDPLPWKQRLQICIGAARGLRYIHSKIKQTMLHRDLKSTNIWLDENWIPKVSGWGLSKKKENDQVPSIIRSNWGHLDSDYIRGEQSTEKSYVYSFGLILFEVLFAEKESDRWFDEDQVILAQWIKSCMRTNLSGYIDPFLVETTPPDSLKIFIETAGRCLLDYGIDRPSMTDIEARLEAALQLQEATEANKKNQLRRS</sequence>
<keyword evidence="11" id="KW-0325">Glycoprotein</keyword>
<evidence type="ECO:0000256" key="3">
    <source>
        <dbReference type="ARBA" id="ARBA00022679"/>
    </source>
</evidence>
<keyword evidence="7" id="KW-0418">Kinase</keyword>
<evidence type="ECO:0000256" key="13">
    <source>
        <dbReference type="SAM" id="MobiDB-lite"/>
    </source>
</evidence>
<feature type="region of interest" description="Disordered" evidence="13">
    <location>
        <begin position="786"/>
        <end position="861"/>
    </location>
</feature>
<dbReference type="PROSITE" id="PS50011">
    <property type="entry name" value="PROTEIN_KINASE_DOM"/>
    <property type="match status" value="2"/>
</dbReference>
<dbReference type="SMART" id="SM00220">
    <property type="entry name" value="S_TKc"/>
    <property type="match status" value="1"/>
</dbReference>
<evidence type="ECO:0000256" key="12">
    <source>
        <dbReference type="PROSITE-ProRule" id="PRU10141"/>
    </source>
</evidence>
<dbReference type="InterPro" id="IPR024788">
    <property type="entry name" value="Malectin-like_Carb-bd_dom"/>
</dbReference>
<dbReference type="FunFam" id="1.10.510.10:FF:000084">
    <property type="entry name" value="Wall-associated receptor kinase 2"/>
    <property type="match status" value="1"/>
</dbReference>
<feature type="signal peptide" evidence="14">
    <location>
        <begin position="1"/>
        <end position="23"/>
    </location>
</feature>
<dbReference type="PROSITE" id="PS00108">
    <property type="entry name" value="PROTEIN_KINASE_ST"/>
    <property type="match status" value="1"/>
</dbReference>
<dbReference type="InterPro" id="IPR001245">
    <property type="entry name" value="Ser-Thr/Tyr_kinase_cat_dom"/>
</dbReference>
<dbReference type="FunFam" id="2.60.120.430:FF:000003">
    <property type="entry name" value="FERONIA receptor-like kinase"/>
    <property type="match status" value="1"/>
</dbReference>
<evidence type="ECO:0000256" key="5">
    <source>
        <dbReference type="ARBA" id="ARBA00022729"/>
    </source>
</evidence>
<evidence type="ECO:0000256" key="1">
    <source>
        <dbReference type="ARBA" id="ARBA00004479"/>
    </source>
</evidence>
<dbReference type="Gene3D" id="3.30.200.20">
    <property type="entry name" value="Phosphorylase Kinase, domain 1"/>
    <property type="match status" value="2"/>
</dbReference>
<evidence type="ECO:0000256" key="2">
    <source>
        <dbReference type="ARBA" id="ARBA00022527"/>
    </source>
</evidence>
<keyword evidence="4" id="KW-0812">Transmembrane</keyword>
<feature type="compositionally biased region" description="Basic and acidic residues" evidence="13">
    <location>
        <begin position="840"/>
        <end position="853"/>
    </location>
</feature>
<feature type="compositionally biased region" description="Polar residues" evidence="13">
    <location>
        <begin position="830"/>
        <end position="839"/>
    </location>
</feature>
<feature type="domain" description="Protein kinase" evidence="15">
    <location>
        <begin position="504"/>
        <end position="782"/>
    </location>
</feature>
<gene>
    <name evidence="16" type="ORF">C2S53_007491</name>
</gene>
<feature type="domain" description="Protein kinase" evidence="15">
    <location>
        <begin position="905"/>
        <end position="1180"/>
    </location>
</feature>
<comment type="caution">
    <text evidence="16">The sequence shown here is derived from an EMBL/GenBank/DDBJ whole genome shotgun (WGS) entry which is preliminary data.</text>
</comment>
<dbReference type="Proteomes" id="UP001190926">
    <property type="component" value="Unassembled WGS sequence"/>
</dbReference>
<keyword evidence="2" id="KW-0723">Serine/threonine-protein kinase</keyword>
<keyword evidence="3" id="KW-0808">Transferase</keyword>
<feature type="binding site" evidence="12">
    <location>
        <position position="533"/>
    </location>
    <ligand>
        <name>ATP</name>
        <dbReference type="ChEBI" id="CHEBI:30616"/>
    </ligand>
</feature>
<dbReference type="PANTHER" id="PTHR27003">
    <property type="entry name" value="OS07G0166700 PROTEIN"/>
    <property type="match status" value="1"/>
</dbReference>
<accession>A0AAD4JBW2</accession>
<evidence type="ECO:0000256" key="10">
    <source>
        <dbReference type="ARBA" id="ARBA00023136"/>
    </source>
</evidence>
<dbReference type="GO" id="GO:0005524">
    <property type="term" value="F:ATP binding"/>
    <property type="evidence" value="ECO:0007669"/>
    <property type="project" value="UniProtKB-UniRule"/>
</dbReference>
<dbReference type="CDD" id="cd14066">
    <property type="entry name" value="STKc_IRAK"/>
    <property type="match status" value="1"/>
</dbReference>
<evidence type="ECO:0000259" key="15">
    <source>
        <dbReference type="PROSITE" id="PS50011"/>
    </source>
</evidence>
<evidence type="ECO:0000256" key="4">
    <source>
        <dbReference type="ARBA" id="ARBA00022692"/>
    </source>
</evidence>
<evidence type="ECO:0000256" key="7">
    <source>
        <dbReference type="ARBA" id="ARBA00022777"/>
    </source>
</evidence>
<dbReference type="Gene3D" id="1.10.510.10">
    <property type="entry name" value="Transferase(Phosphotransferase) domain 1"/>
    <property type="match status" value="2"/>
</dbReference>
<evidence type="ECO:0000256" key="8">
    <source>
        <dbReference type="ARBA" id="ARBA00022840"/>
    </source>
</evidence>
<dbReference type="FunFam" id="2.60.120.430:FF:000007">
    <property type="entry name" value="FERONIA receptor-like kinase"/>
    <property type="match status" value="1"/>
</dbReference>
<dbReference type="GO" id="GO:0005886">
    <property type="term" value="C:plasma membrane"/>
    <property type="evidence" value="ECO:0007669"/>
    <property type="project" value="TreeGrafter"/>
</dbReference>
<dbReference type="Pfam" id="PF12819">
    <property type="entry name" value="Malectin_like"/>
    <property type="match status" value="1"/>
</dbReference>
<dbReference type="GO" id="GO:0004674">
    <property type="term" value="F:protein serine/threonine kinase activity"/>
    <property type="evidence" value="ECO:0007669"/>
    <property type="project" value="UniProtKB-KW"/>
</dbReference>
<dbReference type="PROSITE" id="PS00107">
    <property type="entry name" value="PROTEIN_KINASE_ATP"/>
    <property type="match status" value="1"/>
</dbReference>
<dbReference type="GO" id="GO:0009506">
    <property type="term" value="C:plasmodesma"/>
    <property type="evidence" value="ECO:0007669"/>
    <property type="project" value="TreeGrafter"/>
</dbReference>
<dbReference type="InterPro" id="IPR008271">
    <property type="entry name" value="Ser/Thr_kinase_AS"/>
</dbReference>
<evidence type="ECO:0000313" key="16">
    <source>
        <dbReference type="EMBL" id="KAH6830325.1"/>
    </source>
</evidence>
<keyword evidence="8 12" id="KW-0067">ATP-binding</keyword>
<evidence type="ECO:0000256" key="11">
    <source>
        <dbReference type="ARBA" id="ARBA00023180"/>
    </source>
</evidence>
<proteinExistence type="predicted"/>
<evidence type="ECO:0000256" key="6">
    <source>
        <dbReference type="ARBA" id="ARBA00022741"/>
    </source>
</evidence>
<protein>
    <recommendedName>
        <fullName evidence="15">Protein kinase domain-containing protein</fullName>
    </recommendedName>
</protein>
<keyword evidence="9" id="KW-1133">Transmembrane helix</keyword>
<feature type="chain" id="PRO_5042224753" description="Protein kinase domain-containing protein" evidence="14">
    <location>
        <begin position="24"/>
        <end position="1197"/>
    </location>
</feature>
<dbReference type="InterPro" id="IPR045272">
    <property type="entry name" value="ANXUR1/2-like"/>
</dbReference>
<dbReference type="Gene3D" id="2.60.120.430">
    <property type="entry name" value="Galactose-binding lectin"/>
    <property type="match status" value="2"/>
</dbReference>
<dbReference type="InterPro" id="IPR000719">
    <property type="entry name" value="Prot_kinase_dom"/>
</dbReference>
<evidence type="ECO:0000256" key="14">
    <source>
        <dbReference type="SAM" id="SignalP"/>
    </source>
</evidence>
<organism evidence="16 17">
    <name type="scientific">Perilla frutescens var. hirtella</name>
    <name type="common">Perilla citriodora</name>
    <name type="synonym">Perilla setoyensis</name>
    <dbReference type="NCBI Taxonomy" id="608512"/>
    <lineage>
        <taxon>Eukaryota</taxon>
        <taxon>Viridiplantae</taxon>
        <taxon>Streptophyta</taxon>
        <taxon>Embryophyta</taxon>
        <taxon>Tracheophyta</taxon>
        <taxon>Spermatophyta</taxon>
        <taxon>Magnoliopsida</taxon>
        <taxon>eudicotyledons</taxon>
        <taxon>Gunneridae</taxon>
        <taxon>Pentapetalae</taxon>
        <taxon>asterids</taxon>
        <taxon>lamiids</taxon>
        <taxon>Lamiales</taxon>
        <taxon>Lamiaceae</taxon>
        <taxon>Nepetoideae</taxon>
        <taxon>Elsholtzieae</taxon>
        <taxon>Perilla</taxon>
    </lineage>
</organism>
<evidence type="ECO:0000313" key="17">
    <source>
        <dbReference type="Proteomes" id="UP001190926"/>
    </source>
</evidence>
<dbReference type="FunFam" id="3.30.200.20:FF:000039">
    <property type="entry name" value="receptor-like protein kinase FERONIA"/>
    <property type="match status" value="1"/>
</dbReference>
<dbReference type="Pfam" id="PF07714">
    <property type="entry name" value="PK_Tyr_Ser-Thr"/>
    <property type="match status" value="2"/>
</dbReference>
<keyword evidence="17" id="KW-1185">Reference proteome</keyword>
<dbReference type="PANTHER" id="PTHR27003:SF467">
    <property type="entry name" value="PROTEIN KINASE DOMAIN-CONTAINING PROTEIN"/>
    <property type="match status" value="1"/>
</dbReference>
<comment type="subcellular location">
    <subcellularLocation>
        <location evidence="1">Membrane</location>
        <topology evidence="1">Single-pass type I membrane protein</topology>
    </subcellularLocation>
</comment>
<dbReference type="InterPro" id="IPR011009">
    <property type="entry name" value="Kinase-like_dom_sf"/>
</dbReference>
<keyword evidence="10" id="KW-0472">Membrane</keyword>
<dbReference type="InterPro" id="IPR017441">
    <property type="entry name" value="Protein_kinase_ATP_BS"/>
</dbReference>
<evidence type="ECO:0000256" key="9">
    <source>
        <dbReference type="ARBA" id="ARBA00022989"/>
    </source>
</evidence>
<keyword evidence="6 12" id="KW-0547">Nucleotide-binding</keyword>
<dbReference type="GO" id="GO:0004714">
    <property type="term" value="F:transmembrane receptor protein tyrosine kinase activity"/>
    <property type="evidence" value="ECO:0007669"/>
    <property type="project" value="InterPro"/>
</dbReference>
<dbReference type="AlphaFoldDB" id="A0AAD4JBW2"/>
<dbReference type="SUPFAM" id="SSF56112">
    <property type="entry name" value="Protein kinase-like (PK-like)"/>
    <property type="match status" value="2"/>
</dbReference>
<name>A0AAD4JBW2_PERFH</name>
<dbReference type="EMBL" id="SDAM02000099">
    <property type="protein sequence ID" value="KAH6830325.1"/>
    <property type="molecule type" value="Genomic_DNA"/>
</dbReference>
<keyword evidence="5 14" id="KW-0732">Signal</keyword>